<evidence type="ECO:0008006" key="3">
    <source>
        <dbReference type="Google" id="ProtNLM"/>
    </source>
</evidence>
<comment type="caution">
    <text evidence="1">The sequence shown here is derived from an EMBL/GenBank/DDBJ whole genome shotgun (WGS) entry which is preliminary data.</text>
</comment>
<dbReference type="EMBL" id="JANHAX010000001">
    <property type="protein sequence ID" value="MDQ2089472.1"/>
    <property type="molecule type" value="Genomic_DNA"/>
</dbReference>
<keyword evidence="2" id="KW-1185">Reference proteome</keyword>
<evidence type="ECO:0000313" key="1">
    <source>
        <dbReference type="EMBL" id="MDQ2089472.1"/>
    </source>
</evidence>
<proteinExistence type="predicted"/>
<name>A0AAE3WB58_9RHOB</name>
<dbReference type="Gene3D" id="3.40.50.300">
    <property type="entry name" value="P-loop containing nucleotide triphosphate hydrolases"/>
    <property type="match status" value="1"/>
</dbReference>
<dbReference type="Proteomes" id="UP001226762">
    <property type="component" value="Unassembled WGS sequence"/>
</dbReference>
<dbReference type="SUPFAM" id="SSF52540">
    <property type="entry name" value="P-loop containing nucleoside triphosphate hydrolases"/>
    <property type="match status" value="1"/>
</dbReference>
<dbReference type="AlphaFoldDB" id="A0AAE3WB58"/>
<reference evidence="1" key="2">
    <citation type="submission" date="2023-02" db="EMBL/GenBank/DDBJ databases">
        <title>'Rhodoalgimonas zhirmunskyi' gen. nov., isolated from a red alga.</title>
        <authorList>
            <person name="Nedashkovskaya O.I."/>
            <person name="Otstavnykh N.Y."/>
            <person name="Bystritskaya E.P."/>
            <person name="Balabanova L.A."/>
            <person name="Isaeva M.P."/>
        </authorList>
    </citation>
    <scope>NUCLEOTIDE SEQUENCE</scope>
    <source>
        <strain evidence="1">KCTC 52189</strain>
    </source>
</reference>
<evidence type="ECO:0000313" key="2">
    <source>
        <dbReference type="Proteomes" id="UP001226762"/>
    </source>
</evidence>
<dbReference type="InterPro" id="IPR027417">
    <property type="entry name" value="P-loop_NTPase"/>
</dbReference>
<dbReference type="RefSeq" id="WP_306734715.1">
    <property type="nucleotide sequence ID" value="NZ_JANHAX010000001.1"/>
</dbReference>
<gene>
    <name evidence="1" type="ORF">NO357_06110</name>
</gene>
<sequence>MLVFFRENLALLAVPKTGTTAYEMALKRRADIIFAGRRKHANASFFHRKLGPFLKSAYGLTPERMAVIRQPIDHMRSWYRYRARDEIRGKPASTAAMTFDDFIEAALLKEPPECAKVGSQEGFLIMRRGQVPVHHLFAYDAQPLIRGFLEERFKRKLELKQYNVSPNIEAPLDPEVEARFRAAREKEFALYDRVKAAGGHLRQLLED</sequence>
<protein>
    <recommendedName>
        <fullName evidence="3">Gamma-glutamyl kinase</fullName>
    </recommendedName>
</protein>
<organism evidence="1 2">
    <name type="scientific">Marimonas arenosa</name>
    <dbReference type="NCBI Taxonomy" id="1795305"/>
    <lineage>
        <taxon>Bacteria</taxon>
        <taxon>Pseudomonadati</taxon>
        <taxon>Pseudomonadota</taxon>
        <taxon>Alphaproteobacteria</taxon>
        <taxon>Rhodobacterales</taxon>
        <taxon>Paracoccaceae</taxon>
        <taxon>Marimonas</taxon>
    </lineage>
</organism>
<reference evidence="1" key="1">
    <citation type="submission" date="2022-07" db="EMBL/GenBank/DDBJ databases">
        <authorList>
            <person name="Otstavnykh N."/>
            <person name="Isaeva M."/>
            <person name="Bystritskaya E."/>
        </authorList>
    </citation>
    <scope>NUCLEOTIDE SEQUENCE</scope>
    <source>
        <strain evidence="1">KCTC 52189</strain>
    </source>
</reference>
<accession>A0AAE3WB58</accession>